<evidence type="ECO:0000256" key="2">
    <source>
        <dbReference type="SAM" id="SignalP"/>
    </source>
</evidence>
<evidence type="ECO:0000256" key="1">
    <source>
        <dbReference type="SAM" id="MobiDB-lite"/>
    </source>
</evidence>
<dbReference type="InterPro" id="IPR029034">
    <property type="entry name" value="Cystine-knot_cytokine"/>
</dbReference>
<proteinExistence type="predicted"/>
<gene>
    <name evidence="4" type="ORF">BV898_19037</name>
</gene>
<feature type="compositionally biased region" description="Low complexity" evidence="1">
    <location>
        <begin position="880"/>
        <end position="913"/>
    </location>
</feature>
<evidence type="ECO:0000313" key="5">
    <source>
        <dbReference type="Proteomes" id="UP000192578"/>
    </source>
</evidence>
<protein>
    <recommendedName>
        <fullName evidence="3">Spaetzle domain-containing protein</fullName>
    </recommendedName>
</protein>
<accession>A0A9X6NKY9</accession>
<feature type="compositionally biased region" description="Polar residues" evidence="1">
    <location>
        <begin position="328"/>
        <end position="348"/>
    </location>
</feature>
<organism evidence="4 5">
    <name type="scientific">Hypsibius exemplaris</name>
    <name type="common">Freshwater tardigrade</name>
    <dbReference type="NCBI Taxonomy" id="2072580"/>
    <lineage>
        <taxon>Eukaryota</taxon>
        <taxon>Metazoa</taxon>
        <taxon>Ecdysozoa</taxon>
        <taxon>Tardigrada</taxon>
        <taxon>Eutardigrada</taxon>
        <taxon>Parachela</taxon>
        <taxon>Hypsibioidea</taxon>
        <taxon>Hypsibiidae</taxon>
        <taxon>Hypsibius</taxon>
    </lineage>
</organism>
<dbReference type="EMBL" id="MTYJ01000435">
    <property type="protein sequence ID" value="OWA54638.1"/>
    <property type="molecule type" value="Genomic_DNA"/>
</dbReference>
<feature type="compositionally biased region" description="Polar residues" evidence="1">
    <location>
        <begin position="638"/>
        <end position="652"/>
    </location>
</feature>
<dbReference type="Gene3D" id="2.10.90.10">
    <property type="entry name" value="Cystine-knot cytokines"/>
    <property type="match status" value="1"/>
</dbReference>
<dbReference type="PRINTS" id="PR01217">
    <property type="entry name" value="PRICHEXTENSN"/>
</dbReference>
<feature type="region of interest" description="Disordered" evidence="1">
    <location>
        <begin position="49"/>
        <end position="87"/>
    </location>
</feature>
<feature type="compositionally biased region" description="Acidic residues" evidence="1">
    <location>
        <begin position="61"/>
        <end position="72"/>
    </location>
</feature>
<feature type="compositionally biased region" description="Pro residues" evidence="1">
    <location>
        <begin position="478"/>
        <end position="524"/>
    </location>
</feature>
<reference evidence="5" key="1">
    <citation type="submission" date="2017-01" db="EMBL/GenBank/DDBJ databases">
        <title>Comparative genomics of anhydrobiosis in the tardigrade Hypsibius dujardini.</title>
        <authorList>
            <person name="Yoshida Y."/>
            <person name="Koutsovoulos G."/>
            <person name="Laetsch D."/>
            <person name="Stevens L."/>
            <person name="Kumar S."/>
            <person name="Horikawa D."/>
            <person name="Ishino K."/>
            <person name="Komine S."/>
            <person name="Tomita M."/>
            <person name="Blaxter M."/>
            <person name="Arakawa K."/>
        </authorList>
    </citation>
    <scope>NUCLEOTIDE SEQUENCE [LARGE SCALE GENOMIC DNA]</scope>
    <source>
        <strain evidence="5">Z151</strain>
    </source>
</reference>
<dbReference type="OrthoDB" id="10072141at2759"/>
<feature type="chain" id="PRO_5040994845" description="Spaetzle domain-containing protein" evidence="2">
    <location>
        <begin position="20"/>
        <end position="924"/>
    </location>
</feature>
<evidence type="ECO:0000313" key="4">
    <source>
        <dbReference type="EMBL" id="OWA54638.1"/>
    </source>
</evidence>
<feature type="compositionally biased region" description="Polar residues" evidence="1">
    <location>
        <begin position="396"/>
        <end position="405"/>
    </location>
</feature>
<keyword evidence="2" id="KW-0732">Signal</keyword>
<feature type="region of interest" description="Disordered" evidence="1">
    <location>
        <begin position="600"/>
        <end position="622"/>
    </location>
</feature>
<feature type="domain" description="Spaetzle" evidence="3">
    <location>
        <begin position="794"/>
        <end position="870"/>
    </location>
</feature>
<dbReference type="InterPro" id="IPR032104">
    <property type="entry name" value="Spaetzle"/>
</dbReference>
<dbReference type="Proteomes" id="UP000192578">
    <property type="component" value="Unassembled WGS sequence"/>
</dbReference>
<feature type="region of interest" description="Disordered" evidence="1">
    <location>
        <begin position="742"/>
        <end position="762"/>
    </location>
</feature>
<dbReference type="Pfam" id="PF16077">
    <property type="entry name" value="Spaetzle"/>
    <property type="match status" value="1"/>
</dbReference>
<feature type="compositionally biased region" description="Low complexity" evidence="1">
    <location>
        <begin position="525"/>
        <end position="535"/>
    </location>
</feature>
<keyword evidence="5" id="KW-1185">Reference proteome</keyword>
<feature type="region of interest" description="Disordered" evidence="1">
    <location>
        <begin position="638"/>
        <end position="684"/>
    </location>
</feature>
<feature type="region of interest" description="Disordered" evidence="1">
    <location>
        <begin position="302"/>
        <end position="570"/>
    </location>
</feature>
<evidence type="ECO:0000259" key="3">
    <source>
        <dbReference type="Pfam" id="PF16077"/>
    </source>
</evidence>
<dbReference type="AlphaFoldDB" id="A0A9X6NKY9"/>
<feature type="compositionally biased region" description="Low complexity" evidence="1">
    <location>
        <begin position="558"/>
        <end position="569"/>
    </location>
</feature>
<comment type="caution">
    <text evidence="4">The sequence shown here is derived from an EMBL/GenBank/DDBJ whole genome shotgun (WGS) entry which is preliminary data.</text>
</comment>
<feature type="region of interest" description="Disordered" evidence="1">
    <location>
        <begin position="878"/>
        <end position="924"/>
    </location>
</feature>
<name>A0A9X6NKY9_HYPEX</name>
<sequence length="924" mass="99458">MELRTISILFGICFTVALASDSAEGPALPAKHGPPDDPPFYRTEILLPGQTTRLPLQGGGEEGEGENDDGETEIEHEGGGPPQQTVRTGSLLPAPVEVIIGAMPPKVIVPPPVVPVRDLVMDPTVTAATEVAPTVIIGDPAATEGLTGQLQLRDTPSIGIRPYPQRHYRGAKSYHDRRTAPLASYSSVQQTLQIVAPSPSVYPVQQPVAATSSNVHTVHKEISVVYHKDAPTKPLYYPSQNSVHPAPPSDPAIIRGTPVQHEYQTPVSGGLGKPYPAGNGYRIANPESPAFGAVLPGSSSSYPAYQEAGTPIRHNQPHGQHGSYPAENINQGSVQYQQPNIVYGSPSNPADPYGNVIQGTPRHHPNQHPDLYPGQHPPNQYVSYDAPRYPSPPSYQTPYNPSSHQGPPPYAEAPRYRPTHPDPYQVPYAPGVAPRYPPYPPGSTYVTPTQPPPPATEAPVTEPTEQPPPAEPTQAPATQPPPSHPSHPAGYLPPYPEVSPRYPNPGPPYHEQPPRYPPPVPSPHQPNYSPINNPNSYPPPPAELLHYSNKPVPHHPEVVQGHPHQQQQQTGLVPMPQALQQNNGNRVHYSYPTPPVVEVYQAPPPPPQRHHHPHAAGPRSKPLGHVYSEVATYTYPQSSATQPTYQPTSSQAGPDTTLGGGGYGQRQGPQTSGQRPTGPSVGATGPVVVLDYTSPRCAQDSGVPFCLVDYDYPIADITASITQYPDKYNLLRPMVPWKFTPTSTSSQYGTSPAGQQPYSHPGTSPNYANLDQYLSTPSTAGVCASHIHNSAKLLRTTNDHGRWKVIVHLPEAYQVTHLETCDRNRTCRYTDQQVATQCVQHFVLQQLMVYSSEFGIHVDQMRIPRGCQCGVSVAGTANIPPSQTQTPSQAQAQTPSSSGAPPPGSSSSPATQSERAPYATPTVL</sequence>
<feature type="signal peptide" evidence="2">
    <location>
        <begin position="1"/>
        <end position="19"/>
    </location>
</feature>